<dbReference type="InterPro" id="IPR050467">
    <property type="entry name" value="LRFN"/>
</dbReference>
<evidence type="ECO:0000256" key="2">
    <source>
        <dbReference type="ARBA" id="ARBA00022729"/>
    </source>
</evidence>
<dbReference type="SUPFAM" id="SSF52058">
    <property type="entry name" value="L domain-like"/>
    <property type="match status" value="1"/>
</dbReference>
<dbReference type="InterPro" id="IPR032675">
    <property type="entry name" value="LRR_dom_sf"/>
</dbReference>
<dbReference type="PANTHER" id="PTHR45842:SF22">
    <property type="entry name" value="INSULIN-LIKE GROWTH FACTOR-BINDING PROTEIN COMPLEX ACID LABILE SUBUNIT ISOFORM X1"/>
    <property type="match status" value="1"/>
</dbReference>
<accession>A0ABU7CYZ8</accession>
<dbReference type="Pfam" id="PF00560">
    <property type="entry name" value="LRR_1"/>
    <property type="match status" value="1"/>
</dbReference>
<dbReference type="InterPro" id="IPR001611">
    <property type="entry name" value="Leu-rich_rpt"/>
</dbReference>
<evidence type="ECO:0000313" key="5">
    <source>
        <dbReference type="Proteomes" id="UP001352852"/>
    </source>
</evidence>
<dbReference type="PANTHER" id="PTHR45842">
    <property type="entry name" value="SYNAPTIC ADHESION-LIKE MOLECULE SALM"/>
    <property type="match status" value="1"/>
</dbReference>
<dbReference type="SMART" id="SM00364">
    <property type="entry name" value="LRR_BAC"/>
    <property type="match status" value="5"/>
</dbReference>
<sequence>MYSEHLDVMIEDQQSYEVQSSKQKGSCCSFQCFTAKMKLLLLVTFLALAELDYKRRSAQSCPDRCSCSFEPSSVEVVCSKGGLTVFPTTGLPSNTTSLSIQNTNLGNITAGDLNAVQFLNNLQLYHTNLANLSSDMLVFVPHLDTLDLTGNKLVELPANLFSHSSLRSLVVKNNQLKEADTAWFSNNSSLLYLDLSGNRLTRISAALLHKLPLLQTLDLDSNNLQELQADLFRSLHQLETLNLAGNKLITLRPQIFAHNLKLKYLYLQENQLQDLPANLLHRLQHLELLLLNQNRLRHLPAGLLDGINPSLQIILTGNPWECNDKMEYLMKWLTNHRQNVLFEEELTCDLPKTLKNLQISSLTDSQLGVRLQ</sequence>
<organism evidence="4 5">
    <name type="scientific">Characodon lateralis</name>
    <dbReference type="NCBI Taxonomy" id="208331"/>
    <lineage>
        <taxon>Eukaryota</taxon>
        <taxon>Metazoa</taxon>
        <taxon>Chordata</taxon>
        <taxon>Craniata</taxon>
        <taxon>Vertebrata</taxon>
        <taxon>Euteleostomi</taxon>
        <taxon>Actinopterygii</taxon>
        <taxon>Neopterygii</taxon>
        <taxon>Teleostei</taxon>
        <taxon>Neoteleostei</taxon>
        <taxon>Acanthomorphata</taxon>
        <taxon>Ovalentaria</taxon>
        <taxon>Atherinomorphae</taxon>
        <taxon>Cyprinodontiformes</taxon>
        <taxon>Goodeidae</taxon>
        <taxon>Characodon</taxon>
    </lineage>
</organism>
<dbReference type="EMBL" id="JAHUTJ010008679">
    <property type="protein sequence ID" value="MED6267060.1"/>
    <property type="molecule type" value="Genomic_DNA"/>
</dbReference>
<dbReference type="Pfam" id="PF13855">
    <property type="entry name" value="LRR_8"/>
    <property type="match status" value="1"/>
</dbReference>
<evidence type="ECO:0000313" key="4">
    <source>
        <dbReference type="EMBL" id="MED6267060.1"/>
    </source>
</evidence>
<keyword evidence="5" id="KW-1185">Reference proteome</keyword>
<name>A0ABU7CYZ8_9TELE</name>
<comment type="caution">
    <text evidence="4">The sequence shown here is derived from an EMBL/GenBank/DDBJ whole genome shotgun (WGS) entry which is preliminary data.</text>
</comment>
<reference evidence="4 5" key="1">
    <citation type="submission" date="2021-06" db="EMBL/GenBank/DDBJ databases">
        <authorList>
            <person name="Palmer J.M."/>
        </authorList>
    </citation>
    <scope>NUCLEOTIDE SEQUENCE [LARGE SCALE GENOMIC DNA]</scope>
    <source>
        <strain evidence="4 5">CL_MEX2019</strain>
        <tissue evidence="4">Muscle</tissue>
    </source>
</reference>
<keyword evidence="1" id="KW-0433">Leucine-rich repeat</keyword>
<dbReference type="Proteomes" id="UP001352852">
    <property type="component" value="Unassembled WGS sequence"/>
</dbReference>
<keyword evidence="3" id="KW-0677">Repeat</keyword>
<dbReference type="SMART" id="SM00369">
    <property type="entry name" value="LRR_TYP"/>
    <property type="match status" value="7"/>
</dbReference>
<proteinExistence type="predicted"/>
<dbReference type="InterPro" id="IPR003591">
    <property type="entry name" value="Leu-rich_rpt_typical-subtyp"/>
</dbReference>
<evidence type="ECO:0000256" key="3">
    <source>
        <dbReference type="ARBA" id="ARBA00022737"/>
    </source>
</evidence>
<keyword evidence="2" id="KW-0732">Signal</keyword>
<protein>
    <recommendedName>
        <fullName evidence="6">LRRCT domain-containing protein</fullName>
    </recommendedName>
</protein>
<evidence type="ECO:0000256" key="1">
    <source>
        <dbReference type="ARBA" id="ARBA00022614"/>
    </source>
</evidence>
<dbReference type="PRINTS" id="PR00019">
    <property type="entry name" value="LEURICHRPT"/>
</dbReference>
<gene>
    <name evidence="4" type="ORF">CHARACLAT_008331</name>
</gene>
<dbReference type="Gene3D" id="3.80.10.10">
    <property type="entry name" value="Ribonuclease Inhibitor"/>
    <property type="match status" value="2"/>
</dbReference>
<evidence type="ECO:0008006" key="6">
    <source>
        <dbReference type="Google" id="ProtNLM"/>
    </source>
</evidence>
<dbReference type="PROSITE" id="PS51450">
    <property type="entry name" value="LRR"/>
    <property type="match status" value="2"/>
</dbReference>